<evidence type="ECO:0000313" key="3">
    <source>
        <dbReference type="Proteomes" id="UP000712600"/>
    </source>
</evidence>
<accession>A0A8S9QQR5</accession>
<protein>
    <submittedName>
        <fullName evidence="2">Uncharacterized protein</fullName>
    </submittedName>
</protein>
<dbReference type="Proteomes" id="UP000712600">
    <property type="component" value="Unassembled WGS sequence"/>
</dbReference>
<evidence type="ECO:0000256" key="1">
    <source>
        <dbReference type="SAM" id="MobiDB-lite"/>
    </source>
</evidence>
<feature type="region of interest" description="Disordered" evidence="1">
    <location>
        <begin position="27"/>
        <end position="75"/>
    </location>
</feature>
<name>A0A8S9QQR5_BRACR</name>
<reference evidence="2" key="1">
    <citation type="submission" date="2019-12" db="EMBL/GenBank/DDBJ databases">
        <title>Genome sequencing and annotation of Brassica cretica.</title>
        <authorList>
            <person name="Studholme D.J."/>
            <person name="Sarris P."/>
        </authorList>
    </citation>
    <scope>NUCLEOTIDE SEQUENCE</scope>
    <source>
        <strain evidence="2">PFS-109/04</strain>
        <tissue evidence="2">Leaf</tissue>
    </source>
</reference>
<dbReference type="EMBL" id="QGKX02000996">
    <property type="protein sequence ID" value="KAF3554087.1"/>
    <property type="molecule type" value="Genomic_DNA"/>
</dbReference>
<dbReference type="AlphaFoldDB" id="A0A8S9QQR5"/>
<sequence>MVDSQRKNNSLMRRILHLVTGVCIGGSYQRQSPAEKTPRSHHPGKAPMGTCTSTEEVHCSRNRRSFDQAKSGESD</sequence>
<feature type="compositionally biased region" description="Basic and acidic residues" evidence="1">
    <location>
        <begin position="55"/>
        <end position="75"/>
    </location>
</feature>
<gene>
    <name evidence="2" type="ORF">F2Q69_00015399</name>
</gene>
<proteinExistence type="predicted"/>
<comment type="caution">
    <text evidence="2">The sequence shown here is derived from an EMBL/GenBank/DDBJ whole genome shotgun (WGS) entry which is preliminary data.</text>
</comment>
<evidence type="ECO:0000313" key="2">
    <source>
        <dbReference type="EMBL" id="KAF3554087.1"/>
    </source>
</evidence>
<organism evidence="2 3">
    <name type="scientific">Brassica cretica</name>
    <name type="common">Mustard</name>
    <dbReference type="NCBI Taxonomy" id="69181"/>
    <lineage>
        <taxon>Eukaryota</taxon>
        <taxon>Viridiplantae</taxon>
        <taxon>Streptophyta</taxon>
        <taxon>Embryophyta</taxon>
        <taxon>Tracheophyta</taxon>
        <taxon>Spermatophyta</taxon>
        <taxon>Magnoliopsida</taxon>
        <taxon>eudicotyledons</taxon>
        <taxon>Gunneridae</taxon>
        <taxon>Pentapetalae</taxon>
        <taxon>rosids</taxon>
        <taxon>malvids</taxon>
        <taxon>Brassicales</taxon>
        <taxon>Brassicaceae</taxon>
        <taxon>Brassiceae</taxon>
        <taxon>Brassica</taxon>
    </lineage>
</organism>